<keyword evidence="6" id="KW-0675">Receptor</keyword>
<dbReference type="Pfam" id="PF13620">
    <property type="entry name" value="CarboxypepD_reg"/>
    <property type="match status" value="1"/>
</dbReference>
<evidence type="ECO:0000256" key="1">
    <source>
        <dbReference type="ARBA" id="ARBA00004442"/>
    </source>
</evidence>
<evidence type="ECO:0000313" key="7">
    <source>
        <dbReference type="Proteomes" id="UP000231564"/>
    </source>
</evidence>
<feature type="chain" id="PRO_5013870493" evidence="4">
    <location>
        <begin position="21"/>
        <end position="921"/>
    </location>
</feature>
<dbReference type="GeneID" id="47724482"/>
<evidence type="ECO:0000256" key="4">
    <source>
        <dbReference type="SAM" id="SignalP"/>
    </source>
</evidence>
<dbReference type="KEGG" id="tmar:MARIT_3038"/>
<dbReference type="Pfam" id="PF07715">
    <property type="entry name" value="Plug"/>
    <property type="match status" value="1"/>
</dbReference>
<dbReference type="Gene3D" id="2.170.130.10">
    <property type="entry name" value="TonB-dependent receptor, plug domain"/>
    <property type="match status" value="1"/>
</dbReference>
<dbReference type="GO" id="GO:0009279">
    <property type="term" value="C:cell outer membrane"/>
    <property type="evidence" value="ECO:0007669"/>
    <property type="project" value="UniProtKB-SubCell"/>
</dbReference>
<keyword evidence="3" id="KW-0998">Cell outer membrane</keyword>
<dbReference type="InterPro" id="IPR037066">
    <property type="entry name" value="Plug_dom_sf"/>
</dbReference>
<reference evidence="6 7" key="1">
    <citation type="submission" date="2016-11" db="EMBL/GenBank/DDBJ databases">
        <authorList>
            <person name="Jaros S."/>
            <person name="Januszkiewicz K."/>
            <person name="Wedrychowicz H."/>
        </authorList>
    </citation>
    <scope>NUCLEOTIDE SEQUENCE [LARGE SCALE GENOMIC DNA]</scope>
    <source>
        <strain evidence="6">NCIMB 2154T</strain>
    </source>
</reference>
<accession>A0A2H1EEI4</accession>
<evidence type="ECO:0000256" key="3">
    <source>
        <dbReference type="ARBA" id="ARBA00023237"/>
    </source>
</evidence>
<proteinExistence type="predicted"/>
<dbReference type="Gene3D" id="2.40.170.20">
    <property type="entry name" value="TonB-dependent receptor, beta-barrel domain"/>
    <property type="match status" value="1"/>
</dbReference>
<feature type="domain" description="TonB-dependent receptor plug" evidence="5">
    <location>
        <begin position="111"/>
        <end position="175"/>
    </location>
</feature>
<organism evidence="6 7">
    <name type="scientific">Tenacibaculum maritimum NCIMB 2154</name>
    <dbReference type="NCBI Taxonomy" id="1349785"/>
    <lineage>
        <taxon>Bacteria</taxon>
        <taxon>Pseudomonadati</taxon>
        <taxon>Bacteroidota</taxon>
        <taxon>Flavobacteriia</taxon>
        <taxon>Flavobacteriales</taxon>
        <taxon>Flavobacteriaceae</taxon>
        <taxon>Tenacibaculum</taxon>
    </lineage>
</organism>
<keyword evidence="2" id="KW-0472">Membrane</keyword>
<dbReference type="SUPFAM" id="SSF49464">
    <property type="entry name" value="Carboxypeptidase regulatory domain-like"/>
    <property type="match status" value="1"/>
</dbReference>
<evidence type="ECO:0000259" key="5">
    <source>
        <dbReference type="Pfam" id="PF07715"/>
    </source>
</evidence>
<dbReference type="SUPFAM" id="SSF56935">
    <property type="entry name" value="Porins"/>
    <property type="match status" value="1"/>
</dbReference>
<comment type="subcellular location">
    <subcellularLocation>
        <location evidence="1">Cell outer membrane</location>
    </subcellularLocation>
</comment>
<keyword evidence="4" id="KW-0732">Signal</keyword>
<name>A0A2H1EEI4_9FLAO</name>
<gene>
    <name evidence="6" type="ORF">MARIT_3038</name>
</gene>
<dbReference type="RefSeq" id="WP_100211902.1">
    <property type="nucleotide sequence ID" value="NZ_CP138495.1"/>
</dbReference>
<dbReference type="EMBL" id="LT634361">
    <property type="protein sequence ID" value="SFZ85063.1"/>
    <property type="molecule type" value="Genomic_DNA"/>
</dbReference>
<dbReference type="Gene3D" id="2.60.40.1120">
    <property type="entry name" value="Carboxypeptidase-like, regulatory domain"/>
    <property type="match status" value="1"/>
</dbReference>
<dbReference type="InterPro" id="IPR036942">
    <property type="entry name" value="Beta-barrel_TonB_sf"/>
</dbReference>
<dbReference type="OrthoDB" id="1453181at2"/>
<keyword evidence="7" id="KW-1185">Reference proteome</keyword>
<feature type="signal peptide" evidence="4">
    <location>
        <begin position="1"/>
        <end position="20"/>
    </location>
</feature>
<evidence type="ECO:0000256" key="2">
    <source>
        <dbReference type="ARBA" id="ARBA00023136"/>
    </source>
</evidence>
<evidence type="ECO:0000313" key="6">
    <source>
        <dbReference type="EMBL" id="SFZ85063.1"/>
    </source>
</evidence>
<dbReference type="AlphaFoldDB" id="A0A2H1EEI4"/>
<protein>
    <submittedName>
        <fullName evidence="6">TonB-dependent outer membrane receptor</fullName>
    </submittedName>
</protein>
<dbReference type="STRING" id="1349785.GCA_000509405_02597"/>
<dbReference type="InterPro" id="IPR012910">
    <property type="entry name" value="Plug_dom"/>
</dbReference>
<sequence>MKKNGIIILLSLLYSFSSLSQNFIQGTILNSNSKKPIEGVAVYIKKLSLERKTSFKGIFVFEGLPNGEYLLEVRKEGYSAQKYPIVLLGKRILLGELLMDEINDIKEPEMSTILISDEELDSERNSIDNISGLLQASKGIYLRAAAFDFSTSFFKIRGLNSENSKVLINGVEMNKFTTKKPLWSNWGGLNDVFRNQDFTSGLGASNVSFGGLLGTVNMNTRASEYRKRIKLSMATTNRSYQQRIMASYTSGMLKNGWAFAISAGKRIGEEGFVDGTLYDGNSLLISVENKMNDKHSINLTGIAAFSKRGKSSANTEEVYKLKGIKYNPYWGNQEGKKRNSRIKRVEEPLFLCNHYWTISNKASLNTNLLYQFGEIGNSRLEYNGRFLNKNVKDGEGNFFIGALGGVNPIPTYYKKLPSYSLRERYSNAYEVMQDFIQNGQLKWSELYEKNLGTKGNAAYILYEDRNDETQFVVNSILDVALTKHIQLNAKIKYQRVNSVNFAEVLDLLGGVGYLDIDPFGDTYESKQVNNLTPNRVVARGNRFKYNYQLYANTIDGFIQAQFNYKKIDFYIAANMLKTTYQRKGMYKNGKYPNSSLGNSSSLSFTGVKGKAGVTYKVNGRHLLELNGGYMVEAPNVQNTFINIRESNEVIPNVTEEKKLSADISYILRTPIVSGKLTGYYTHIKDMSEVSFYYVNGRSFSKEALVGIDKKNIGLELGVELNIMPTVNIKGVVGIGQYFYDSNPDLYLYYDGKRQFEGVSFLKNYRLAGGPHSAYSIGFEYKDPAYWFVGSTANYFSNAYVAIAPLARTAIFSLDPVDGLPFNDYEPVEAKKLLEQERFSDYLIINVIGGKSWRVGENRYIGLFVSVNNVLDTIYKTGGYEQRRNADYRGLKEDKALKNPIFGNQYWYGRGATYFVNLTYSF</sequence>
<dbReference type="InterPro" id="IPR008969">
    <property type="entry name" value="CarboxyPept-like_regulatory"/>
</dbReference>
<dbReference type="Proteomes" id="UP000231564">
    <property type="component" value="Chromosome MARIT"/>
</dbReference>